<proteinExistence type="predicted"/>
<dbReference type="InParanoid" id="M9SI01"/>
<dbReference type="Proteomes" id="UP000012672">
    <property type="component" value="Chromosome"/>
</dbReference>
<keyword evidence="2" id="KW-1185">Reference proteome</keyword>
<name>M9SI01_METAX</name>
<reference evidence="1 2" key="1">
    <citation type="journal article" date="2012" name="J. Bacteriol.">
        <title>Genome sequence of 'Candidatus Methanomethylophilus alvus' Mx1201, a methanogenic archaeon from the human gut belonging to a seventh order of methanogens.</title>
        <authorList>
            <person name="Borrel G."/>
            <person name="Harris H.M."/>
            <person name="Tottey W."/>
            <person name="Mihajlovski A."/>
            <person name="Parisot N."/>
            <person name="Peyretaillade E."/>
            <person name="Peyret P."/>
            <person name="Gribaldo S."/>
            <person name="O'Toole P.W."/>
            <person name="Brugere J.F."/>
        </authorList>
    </citation>
    <scope>NUCLEOTIDE SEQUENCE [LARGE SCALE GENOMIC DNA]</scope>
    <source>
        <strain evidence="1 2">Mx1201</strain>
    </source>
</reference>
<dbReference type="HOGENOM" id="CLU_3056931_0_0_2"/>
<accession>M9SI01</accession>
<protein>
    <submittedName>
        <fullName evidence="1">Uncharacterized protein</fullName>
    </submittedName>
</protein>
<sequence length="53" mass="5849">MDMAIKGSGSPMEAVDEYFDMLIKSKFVETVEPDHPAVFQNVHGFPSFGLIST</sequence>
<dbReference type="EMBL" id="CP004049">
    <property type="protein sequence ID" value="AGI85763.1"/>
    <property type="molecule type" value="Genomic_DNA"/>
</dbReference>
<dbReference type="STRING" id="1236689.MMALV_10280"/>
<dbReference type="KEGG" id="max:MMALV_10280"/>
<organism evidence="1 2">
    <name type="scientific">Methanomethylophilus alvi (strain Mx1201)</name>
    <dbReference type="NCBI Taxonomy" id="1236689"/>
    <lineage>
        <taxon>Archaea</taxon>
        <taxon>Methanobacteriati</taxon>
        <taxon>Thermoplasmatota</taxon>
        <taxon>Thermoplasmata</taxon>
        <taxon>Methanomassiliicoccales</taxon>
        <taxon>Methanomethylophilaceae</taxon>
        <taxon>Methanomethylophilus</taxon>
    </lineage>
</organism>
<dbReference type="AlphaFoldDB" id="M9SI01"/>
<gene>
    <name evidence="1" type="ORF">MMALV_10280</name>
</gene>
<evidence type="ECO:0000313" key="2">
    <source>
        <dbReference type="Proteomes" id="UP000012672"/>
    </source>
</evidence>
<evidence type="ECO:0000313" key="1">
    <source>
        <dbReference type="EMBL" id="AGI85763.1"/>
    </source>
</evidence>